<dbReference type="RefSeq" id="WP_008488510.1">
    <property type="nucleotide sequence ID" value="NZ_AMRG01000007.1"/>
</dbReference>
<reference evidence="4 5" key="1">
    <citation type="journal article" date="2012" name="J. Bacteriol.">
        <title>Genome Sequence of Idiomarina xiamenensis Type Strain 10-D-4.</title>
        <authorList>
            <person name="Lai Q."/>
            <person name="Wang L."/>
            <person name="Wang W."/>
            <person name="Shao Z."/>
        </authorList>
    </citation>
    <scope>NUCLEOTIDE SEQUENCE [LARGE SCALE GENOMIC DNA]</scope>
    <source>
        <strain evidence="4 5">10-D-4</strain>
    </source>
</reference>
<feature type="domain" description="DUF7939" evidence="3">
    <location>
        <begin position="477"/>
        <end position="561"/>
    </location>
</feature>
<evidence type="ECO:0000256" key="2">
    <source>
        <dbReference type="SAM" id="SignalP"/>
    </source>
</evidence>
<dbReference type="AlphaFoldDB" id="K2KMX9"/>
<proteinExistence type="predicted"/>
<dbReference type="PATRIC" id="fig|740709.3.peg.1359"/>
<feature type="signal peptide" evidence="2">
    <location>
        <begin position="1"/>
        <end position="19"/>
    </location>
</feature>
<gene>
    <name evidence="4" type="ORF">A10D4_06671</name>
</gene>
<dbReference type="Proteomes" id="UP000014115">
    <property type="component" value="Unassembled WGS sequence"/>
</dbReference>
<feature type="region of interest" description="Disordered" evidence="1">
    <location>
        <begin position="381"/>
        <end position="420"/>
    </location>
</feature>
<comment type="caution">
    <text evidence="4">The sequence shown here is derived from an EMBL/GenBank/DDBJ whole genome shotgun (WGS) entry which is preliminary data.</text>
</comment>
<dbReference type="Pfam" id="PF25607">
    <property type="entry name" value="DUF7939"/>
    <property type="match status" value="1"/>
</dbReference>
<sequence>MVRLLIILVCLISSWAAQAEITEVTASIDKNPVVVNESFVLRVEVNDDVNADQYQPSQLFDNFVVGRTTTSRETAVINGYLTKKTRFTTVLISQQPGNFIIPPIRIGNAQSEAIDLKVLKAGSQPAGRSDRIAFMTAQLSHDSVYVQQQVSYITKLYLAADLNKGALSKPQLDDADIYQIGQDQESSEMIDGRRYRVYERRYQITPNRSGEFDITGARFDGEVYTDRSQAMFSSFSGTQPVSAIAPLQKLTVKPMPSNWQGAWLPSDLVTLSREFNPDSDSIKVGEPVTVTMMLTAVGVKPEQLPELKLPLPDQLKVYPDNENTDQFTRNGTHIAQKTVSFAVIANAAGEFTIPAMRIPWLNTRTGKTNYAQVPAKTLQVTGTAEQVDTRKLENSQATPTQPTASVENDSQDSDSNASDNDVSSNSLPAFWLWLSAGLALLWLLTVLLWWWSLRRAHQQRLQHQQQRQRQQLQRVLKPWQALQRACRDNQAEPAAQALLAWYQQHSGKPVHRLSVVAEDLQDAELSAQLQRLQQHLYGTRQAQTADWQAGKALYQALKRAVAEQQRQAPADDANALPQLYLR</sequence>
<dbReference type="InterPro" id="IPR057699">
    <property type="entry name" value="DUF7939"/>
</dbReference>
<dbReference type="EMBL" id="AMRG01000007">
    <property type="protein sequence ID" value="EKE83809.1"/>
    <property type="molecule type" value="Genomic_DNA"/>
</dbReference>
<feature type="chain" id="PRO_5003859923" description="DUF7939 domain-containing protein" evidence="2">
    <location>
        <begin position="20"/>
        <end position="582"/>
    </location>
</feature>
<dbReference type="STRING" id="740709.A10D4_06671"/>
<organism evidence="4 5">
    <name type="scientific">Idiomarina xiamenensis 10-D-4</name>
    <dbReference type="NCBI Taxonomy" id="740709"/>
    <lineage>
        <taxon>Bacteria</taxon>
        <taxon>Pseudomonadati</taxon>
        <taxon>Pseudomonadota</taxon>
        <taxon>Gammaproteobacteria</taxon>
        <taxon>Alteromonadales</taxon>
        <taxon>Idiomarinaceae</taxon>
        <taxon>Idiomarina</taxon>
    </lineage>
</organism>
<accession>K2KMX9</accession>
<dbReference type="eggNOG" id="COG0457">
    <property type="taxonomic scope" value="Bacteria"/>
</dbReference>
<evidence type="ECO:0000313" key="4">
    <source>
        <dbReference type="EMBL" id="EKE83809.1"/>
    </source>
</evidence>
<keyword evidence="2" id="KW-0732">Signal</keyword>
<evidence type="ECO:0000256" key="1">
    <source>
        <dbReference type="SAM" id="MobiDB-lite"/>
    </source>
</evidence>
<dbReference type="PANTHER" id="PTHR40940:SF1">
    <property type="entry name" value="PROTEIN BATD"/>
    <property type="match status" value="1"/>
</dbReference>
<protein>
    <recommendedName>
        <fullName evidence="3">DUF7939 domain-containing protein</fullName>
    </recommendedName>
</protein>
<feature type="compositionally biased region" description="Polar residues" evidence="1">
    <location>
        <begin position="394"/>
        <end position="407"/>
    </location>
</feature>
<evidence type="ECO:0000259" key="3">
    <source>
        <dbReference type="Pfam" id="PF25607"/>
    </source>
</evidence>
<keyword evidence="5" id="KW-1185">Reference proteome</keyword>
<dbReference type="PANTHER" id="PTHR40940">
    <property type="entry name" value="PROTEIN BATD-RELATED"/>
    <property type="match status" value="1"/>
</dbReference>
<evidence type="ECO:0000313" key="5">
    <source>
        <dbReference type="Proteomes" id="UP000014115"/>
    </source>
</evidence>
<dbReference type="InterPro" id="IPR025738">
    <property type="entry name" value="BatD"/>
</dbReference>
<name>K2KMX9_9GAMM</name>
<dbReference type="OrthoDB" id="5293418at2"/>
<dbReference type="Pfam" id="PF13584">
    <property type="entry name" value="BatD"/>
    <property type="match status" value="2"/>
</dbReference>